<gene>
    <name evidence="2" type="ORF">mMyoMyo1_009135</name>
</gene>
<evidence type="ECO:0000256" key="1">
    <source>
        <dbReference type="SAM" id="MobiDB-lite"/>
    </source>
</evidence>
<name>A0A7J7T6H1_MYOMY</name>
<feature type="compositionally biased region" description="Polar residues" evidence="1">
    <location>
        <begin position="75"/>
        <end position="92"/>
    </location>
</feature>
<reference evidence="2 3" key="1">
    <citation type="journal article" date="2020" name="Nature">
        <title>Six reference-quality genomes reveal evolution of bat adaptations.</title>
        <authorList>
            <person name="Jebb D."/>
            <person name="Huang Z."/>
            <person name="Pippel M."/>
            <person name="Hughes G.M."/>
            <person name="Lavrichenko K."/>
            <person name="Devanna P."/>
            <person name="Winkler S."/>
            <person name="Jermiin L.S."/>
            <person name="Skirmuntt E.C."/>
            <person name="Katzourakis A."/>
            <person name="Burkitt-Gray L."/>
            <person name="Ray D.A."/>
            <person name="Sullivan K.A.M."/>
            <person name="Roscito J.G."/>
            <person name="Kirilenko B.M."/>
            <person name="Davalos L.M."/>
            <person name="Corthals A.P."/>
            <person name="Power M.L."/>
            <person name="Jones G."/>
            <person name="Ransome R.D."/>
            <person name="Dechmann D.K.N."/>
            <person name="Locatelli A.G."/>
            <person name="Puechmaille S.J."/>
            <person name="Fedrigo O."/>
            <person name="Jarvis E.D."/>
            <person name="Hiller M."/>
            <person name="Vernes S.C."/>
            <person name="Myers E.W."/>
            <person name="Teeling E.C."/>
        </authorList>
    </citation>
    <scope>NUCLEOTIDE SEQUENCE [LARGE SCALE GENOMIC DNA]</scope>
    <source>
        <strain evidence="2">MMyoMyo1</strain>
        <tissue evidence="2">Flight muscle</tissue>
    </source>
</reference>
<keyword evidence="3" id="KW-1185">Reference proteome</keyword>
<sequence length="215" mass="22932">MLTYTRAIMNPNRLAPSPLPTPQVPCPALWFRSQGSNGKQWKCDALGSVCSQRDYSPRWEQSGYDPVTRAESKGAVSTQNGGDEGRGQSTPWRTPYARGCHSAAVAFDGRTPPAGGTPAGWQPEGWRPGSLASPPWSVAISPLADPSGSHRARGPLDPYSPAPWAPGCRRAGSGWGAQSEDLGTRPGGLPLLVPPVFHCPRCCVHSCVRAPVRLR</sequence>
<protein>
    <submittedName>
        <fullName evidence="2">Uncharacterized protein</fullName>
    </submittedName>
</protein>
<dbReference type="Proteomes" id="UP000527355">
    <property type="component" value="Unassembled WGS sequence"/>
</dbReference>
<dbReference type="AlphaFoldDB" id="A0A7J7T6H1"/>
<proteinExistence type="predicted"/>
<comment type="caution">
    <text evidence="2">The sequence shown here is derived from an EMBL/GenBank/DDBJ whole genome shotgun (WGS) entry which is preliminary data.</text>
</comment>
<organism evidence="2 3">
    <name type="scientific">Myotis myotis</name>
    <name type="common">Greater mouse-eared bat</name>
    <name type="synonym">Vespertilio myotis</name>
    <dbReference type="NCBI Taxonomy" id="51298"/>
    <lineage>
        <taxon>Eukaryota</taxon>
        <taxon>Metazoa</taxon>
        <taxon>Chordata</taxon>
        <taxon>Craniata</taxon>
        <taxon>Vertebrata</taxon>
        <taxon>Euteleostomi</taxon>
        <taxon>Mammalia</taxon>
        <taxon>Eutheria</taxon>
        <taxon>Laurasiatheria</taxon>
        <taxon>Chiroptera</taxon>
        <taxon>Yangochiroptera</taxon>
        <taxon>Vespertilionidae</taxon>
        <taxon>Myotis</taxon>
    </lineage>
</organism>
<feature type="region of interest" description="Disordered" evidence="1">
    <location>
        <begin position="60"/>
        <end position="95"/>
    </location>
</feature>
<accession>A0A7J7T6H1</accession>
<evidence type="ECO:0000313" key="3">
    <source>
        <dbReference type="Proteomes" id="UP000527355"/>
    </source>
</evidence>
<evidence type="ECO:0000313" key="2">
    <source>
        <dbReference type="EMBL" id="KAF6296003.1"/>
    </source>
</evidence>
<dbReference type="EMBL" id="JABWUV010000017">
    <property type="protein sequence ID" value="KAF6296003.1"/>
    <property type="molecule type" value="Genomic_DNA"/>
</dbReference>